<feature type="domain" description="Homeobox" evidence="5">
    <location>
        <begin position="132"/>
        <end position="193"/>
    </location>
</feature>
<keyword evidence="2 4" id="KW-0371">Homeobox</keyword>
<dbReference type="CDD" id="cd00086">
    <property type="entry name" value="homeodomain"/>
    <property type="match status" value="1"/>
</dbReference>
<dbReference type="InterPro" id="IPR050224">
    <property type="entry name" value="TALE_homeobox"/>
</dbReference>
<evidence type="ECO:0000313" key="6">
    <source>
        <dbReference type="EMBL" id="KAL0480149.1"/>
    </source>
</evidence>
<dbReference type="SMART" id="SM00389">
    <property type="entry name" value="HOX"/>
    <property type="match status" value="1"/>
</dbReference>
<dbReference type="Gene3D" id="1.10.10.60">
    <property type="entry name" value="Homeodomain-like"/>
    <property type="match status" value="1"/>
</dbReference>
<dbReference type="EMBL" id="JAOPGA020000631">
    <property type="protein sequence ID" value="KAL0480149.1"/>
    <property type="molecule type" value="Genomic_DNA"/>
</dbReference>
<evidence type="ECO:0000256" key="2">
    <source>
        <dbReference type="ARBA" id="ARBA00023155"/>
    </source>
</evidence>
<sequence length="193" mass="23014">MMTSELDWDAIFYSLNNDAKGLEEDYDLINPQFIASPKQQTEKFDIFLITQDKDLALKYLEKHYPNLRSYDNAMSVWANLTLVIMDKIERIQSLVELHQGIHTNFELRRSQMITDIESMFLQCLSSHNQTKTTSTRQHVFIPREATNLLHQWFMAHIDHPYPNELELEMLSQQTGLDHRKIKRWFVNKRTRNK</sequence>
<reference evidence="6 7" key="1">
    <citation type="submission" date="2024-03" db="EMBL/GenBank/DDBJ databases">
        <title>The Acrasis kona genome and developmental transcriptomes reveal deep origins of eukaryotic multicellular pathways.</title>
        <authorList>
            <person name="Sheikh S."/>
            <person name="Fu C.-J."/>
            <person name="Brown M.W."/>
            <person name="Baldauf S.L."/>
        </authorList>
    </citation>
    <scope>NUCLEOTIDE SEQUENCE [LARGE SCALE GENOMIC DNA]</scope>
    <source>
        <strain evidence="6 7">ATCC MYA-3509</strain>
    </source>
</reference>
<evidence type="ECO:0000256" key="1">
    <source>
        <dbReference type="ARBA" id="ARBA00023125"/>
    </source>
</evidence>
<name>A0AAW2YU43_9EUKA</name>
<comment type="caution">
    <text evidence="6">The sequence shown here is derived from an EMBL/GenBank/DDBJ whole genome shotgun (WGS) entry which is preliminary data.</text>
</comment>
<dbReference type="InterPro" id="IPR009057">
    <property type="entry name" value="Homeodomain-like_sf"/>
</dbReference>
<evidence type="ECO:0000313" key="7">
    <source>
        <dbReference type="Proteomes" id="UP001431209"/>
    </source>
</evidence>
<keyword evidence="3 4" id="KW-0539">Nucleus</keyword>
<organism evidence="6 7">
    <name type="scientific">Acrasis kona</name>
    <dbReference type="NCBI Taxonomy" id="1008807"/>
    <lineage>
        <taxon>Eukaryota</taxon>
        <taxon>Discoba</taxon>
        <taxon>Heterolobosea</taxon>
        <taxon>Tetramitia</taxon>
        <taxon>Eutetramitia</taxon>
        <taxon>Acrasidae</taxon>
        <taxon>Acrasis</taxon>
    </lineage>
</organism>
<dbReference type="InterPro" id="IPR008422">
    <property type="entry name" value="KN_HD"/>
</dbReference>
<evidence type="ECO:0000259" key="5">
    <source>
        <dbReference type="PROSITE" id="PS50071"/>
    </source>
</evidence>
<protein>
    <recommendedName>
        <fullName evidence="5">Homeobox domain-containing protein</fullName>
    </recommendedName>
</protein>
<accession>A0AAW2YU43</accession>
<dbReference type="GO" id="GO:0003677">
    <property type="term" value="F:DNA binding"/>
    <property type="evidence" value="ECO:0007669"/>
    <property type="project" value="UniProtKB-UniRule"/>
</dbReference>
<gene>
    <name evidence="6" type="ORF">AKO1_007249</name>
</gene>
<dbReference type="Proteomes" id="UP001431209">
    <property type="component" value="Unassembled WGS sequence"/>
</dbReference>
<dbReference type="GO" id="GO:0006355">
    <property type="term" value="P:regulation of DNA-templated transcription"/>
    <property type="evidence" value="ECO:0007669"/>
    <property type="project" value="InterPro"/>
</dbReference>
<dbReference type="PROSITE" id="PS50071">
    <property type="entry name" value="HOMEOBOX_2"/>
    <property type="match status" value="1"/>
</dbReference>
<dbReference type="InterPro" id="IPR001356">
    <property type="entry name" value="HD"/>
</dbReference>
<dbReference type="PANTHER" id="PTHR11850">
    <property type="entry name" value="HOMEOBOX PROTEIN TRANSCRIPTION FACTORS"/>
    <property type="match status" value="1"/>
</dbReference>
<comment type="subcellular location">
    <subcellularLocation>
        <location evidence="4">Nucleus</location>
    </subcellularLocation>
</comment>
<dbReference type="SUPFAM" id="SSF46689">
    <property type="entry name" value="Homeodomain-like"/>
    <property type="match status" value="1"/>
</dbReference>
<evidence type="ECO:0000256" key="4">
    <source>
        <dbReference type="PROSITE-ProRule" id="PRU00108"/>
    </source>
</evidence>
<dbReference type="GO" id="GO:0005634">
    <property type="term" value="C:nucleus"/>
    <property type="evidence" value="ECO:0007669"/>
    <property type="project" value="UniProtKB-SubCell"/>
</dbReference>
<proteinExistence type="predicted"/>
<keyword evidence="1 4" id="KW-0238">DNA-binding</keyword>
<dbReference type="Pfam" id="PF05920">
    <property type="entry name" value="Homeobox_KN"/>
    <property type="match status" value="1"/>
</dbReference>
<keyword evidence="7" id="KW-1185">Reference proteome</keyword>
<dbReference type="AlphaFoldDB" id="A0AAW2YU43"/>
<evidence type="ECO:0000256" key="3">
    <source>
        <dbReference type="ARBA" id="ARBA00023242"/>
    </source>
</evidence>